<keyword evidence="2" id="KW-0410">Iron transport</keyword>
<dbReference type="EMBL" id="CP045851">
    <property type="protein sequence ID" value="QGG97035.1"/>
    <property type="molecule type" value="Genomic_DNA"/>
</dbReference>
<keyword evidence="2" id="KW-0813">Transport</keyword>
<dbReference type="GO" id="GO:0006826">
    <property type="term" value="P:iron ion transport"/>
    <property type="evidence" value="ECO:0007669"/>
    <property type="project" value="UniProtKB-KW"/>
</dbReference>
<keyword evidence="4" id="KW-0479">Metal-binding</keyword>
<dbReference type="PIRSF" id="PIRSF002825">
    <property type="entry name" value="CfbpA"/>
    <property type="match status" value="1"/>
</dbReference>
<evidence type="ECO:0000256" key="3">
    <source>
        <dbReference type="ARBA" id="ARBA00022729"/>
    </source>
</evidence>
<dbReference type="Pfam" id="PF13416">
    <property type="entry name" value="SBP_bac_8"/>
    <property type="match status" value="1"/>
</dbReference>
<keyword evidence="4" id="KW-0408">Iron</keyword>
<feature type="region of interest" description="Disordered" evidence="5">
    <location>
        <begin position="24"/>
        <end position="47"/>
    </location>
</feature>
<evidence type="ECO:0000256" key="5">
    <source>
        <dbReference type="SAM" id="MobiDB-lite"/>
    </source>
</evidence>
<name>A0A5Q2RV28_9ACTN</name>
<dbReference type="SUPFAM" id="SSF53850">
    <property type="entry name" value="Periplasmic binding protein-like II"/>
    <property type="match status" value="1"/>
</dbReference>
<evidence type="ECO:0000256" key="6">
    <source>
        <dbReference type="SAM" id="SignalP"/>
    </source>
</evidence>
<sequence length="353" mass="37569">MRPWKLLVALLAAVSLLAAACGDDDGDDDAGTDTSSETTAEDASSTDALTVYSGRSEELVGPLLEQFTEETGIEVEVRYGDTAEMASLILTEGDNSPADVYYGQDAGALGALSNAGRLVELDDAILDLVPEGLRSADGTWVGTSGRSRVVVYNTDELAEEDLPDSILEYTDPEWSGRIGWAPTNGSFQAFVTALRVAEGEDAAREWLEGIVANDPVTFDGNSAIVEAVANGEVEVGFVNHYYLYRYLAEDADYPAANYLFPSDDPGGLVNVAGAGVLDTSDQQDEATQLVEFLLSEEAQRYFADETYEIPLVEGVEPAEGVPSVSEINIPDIDLGRIDDLEGTLALLTDVGAL</sequence>
<feature type="compositionally biased region" description="Low complexity" evidence="5">
    <location>
        <begin position="32"/>
        <end position="47"/>
    </location>
</feature>
<dbReference type="RefSeq" id="WP_153761135.1">
    <property type="nucleotide sequence ID" value="NZ_CP045851.1"/>
</dbReference>
<feature type="chain" id="PRO_5039267863" evidence="6">
    <location>
        <begin position="21"/>
        <end position="353"/>
    </location>
</feature>
<proteinExistence type="inferred from homology"/>
<dbReference type="Gene3D" id="3.40.190.10">
    <property type="entry name" value="Periplasmic binding protein-like II"/>
    <property type="match status" value="2"/>
</dbReference>
<dbReference type="AlphaFoldDB" id="A0A5Q2RV28"/>
<reference evidence="7 8" key="1">
    <citation type="submission" date="2019-11" db="EMBL/GenBank/DDBJ databases">
        <authorList>
            <person name="He Y."/>
        </authorList>
    </citation>
    <scope>NUCLEOTIDE SEQUENCE [LARGE SCALE GENOMIC DNA]</scope>
    <source>
        <strain evidence="7 8">SCSIO 58843</strain>
    </source>
</reference>
<dbReference type="PROSITE" id="PS51257">
    <property type="entry name" value="PROKAR_LIPOPROTEIN"/>
    <property type="match status" value="1"/>
</dbReference>
<dbReference type="GO" id="GO:0046872">
    <property type="term" value="F:metal ion binding"/>
    <property type="evidence" value="ECO:0007669"/>
    <property type="project" value="UniProtKB-KW"/>
</dbReference>
<dbReference type="KEGG" id="atq:GH723_08265"/>
<dbReference type="InterPro" id="IPR026045">
    <property type="entry name" value="Ferric-bd"/>
</dbReference>
<evidence type="ECO:0000313" key="7">
    <source>
        <dbReference type="EMBL" id="QGG97035.1"/>
    </source>
</evidence>
<evidence type="ECO:0000256" key="4">
    <source>
        <dbReference type="PIRSR" id="PIRSR002825-1"/>
    </source>
</evidence>
<dbReference type="PANTHER" id="PTHR30006">
    <property type="entry name" value="THIAMINE-BINDING PERIPLASMIC PROTEIN-RELATED"/>
    <property type="match status" value="1"/>
</dbReference>
<feature type="binding site" evidence="4">
    <location>
        <position position="241"/>
    </location>
    <ligand>
        <name>Fe cation</name>
        <dbReference type="ChEBI" id="CHEBI:24875"/>
    </ligand>
</feature>
<dbReference type="PANTHER" id="PTHR30006:SF15">
    <property type="entry name" value="IRON-UTILIZATION PERIPLASMIC PROTEIN"/>
    <property type="match status" value="1"/>
</dbReference>
<comment type="similarity">
    <text evidence="1">Belongs to the bacterial solute-binding protein 1 family.</text>
</comment>
<evidence type="ECO:0000256" key="1">
    <source>
        <dbReference type="ARBA" id="ARBA00008520"/>
    </source>
</evidence>
<keyword evidence="3 6" id="KW-0732">Signal</keyword>
<feature type="signal peptide" evidence="6">
    <location>
        <begin position="1"/>
        <end position="20"/>
    </location>
</feature>
<gene>
    <name evidence="7" type="ORF">GH723_08265</name>
</gene>
<dbReference type="Proteomes" id="UP000334019">
    <property type="component" value="Chromosome"/>
</dbReference>
<evidence type="ECO:0000256" key="2">
    <source>
        <dbReference type="ARBA" id="ARBA00022496"/>
    </source>
</evidence>
<feature type="binding site" evidence="4">
    <location>
        <position position="242"/>
    </location>
    <ligand>
        <name>Fe cation</name>
        <dbReference type="ChEBI" id="CHEBI:24875"/>
    </ligand>
</feature>
<evidence type="ECO:0000313" key="8">
    <source>
        <dbReference type="Proteomes" id="UP000334019"/>
    </source>
</evidence>
<dbReference type="GO" id="GO:0030288">
    <property type="term" value="C:outer membrane-bounded periplasmic space"/>
    <property type="evidence" value="ECO:0007669"/>
    <property type="project" value="TreeGrafter"/>
</dbReference>
<accession>A0A5Q2RV28</accession>
<protein>
    <submittedName>
        <fullName evidence="7">Extracellular solute-binding protein</fullName>
    </submittedName>
</protein>
<dbReference type="InterPro" id="IPR006059">
    <property type="entry name" value="SBP"/>
</dbReference>
<organism evidence="7 8">
    <name type="scientific">Actinomarinicola tropica</name>
    <dbReference type="NCBI Taxonomy" id="2789776"/>
    <lineage>
        <taxon>Bacteria</taxon>
        <taxon>Bacillati</taxon>
        <taxon>Actinomycetota</taxon>
        <taxon>Acidimicrobiia</taxon>
        <taxon>Acidimicrobiales</taxon>
        <taxon>Iamiaceae</taxon>
        <taxon>Actinomarinicola</taxon>
    </lineage>
</organism>
<dbReference type="CDD" id="cd13543">
    <property type="entry name" value="PBP2_Fbp"/>
    <property type="match status" value="1"/>
</dbReference>
<keyword evidence="2" id="KW-0406">Ion transport</keyword>
<keyword evidence="8" id="KW-1185">Reference proteome</keyword>